<dbReference type="CDD" id="cd03263">
    <property type="entry name" value="ABC_subfamily_A"/>
    <property type="match status" value="1"/>
</dbReference>
<evidence type="ECO:0000256" key="7">
    <source>
        <dbReference type="ARBA" id="ARBA00022840"/>
    </source>
</evidence>
<dbReference type="PROSITE" id="PS50893">
    <property type="entry name" value="ABC_TRANSPORTER_2"/>
    <property type="match status" value="1"/>
</dbReference>
<evidence type="ECO:0000256" key="9">
    <source>
        <dbReference type="ARBA" id="ARBA00023136"/>
    </source>
</evidence>
<keyword evidence="3" id="KW-0813">Transport</keyword>
<keyword evidence="8" id="KW-1278">Translocase</keyword>
<dbReference type="Gene3D" id="3.40.50.300">
    <property type="entry name" value="P-loop containing nucleotide triphosphate hydrolases"/>
    <property type="match status" value="1"/>
</dbReference>
<comment type="subcellular location">
    <subcellularLocation>
        <location evidence="1">Cell membrane</location>
    </subcellularLocation>
</comment>
<dbReference type="RefSeq" id="WP_113950611.1">
    <property type="nucleotide sequence ID" value="NZ_QNQU01000019.1"/>
</dbReference>
<keyword evidence="12" id="KW-1185">Reference proteome</keyword>
<dbReference type="GO" id="GO:0005524">
    <property type="term" value="F:ATP binding"/>
    <property type="evidence" value="ECO:0007669"/>
    <property type="project" value="UniProtKB-KW"/>
</dbReference>
<evidence type="ECO:0000256" key="6">
    <source>
        <dbReference type="ARBA" id="ARBA00022741"/>
    </source>
</evidence>
<name>A0A366KQ47_9SPHI</name>
<dbReference type="Pfam" id="PF00005">
    <property type="entry name" value="ABC_tran"/>
    <property type="match status" value="1"/>
</dbReference>
<evidence type="ECO:0000256" key="2">
    <source>
        <dbReference type="ARBA" id="ARBA00005417"/>
    </source>
</evidence>
<evidence type="ECO:0000313" key="12">
    <source>
        <dbReference type="Proteomes" id="UP000252081"/>
    </source>
</evidence>
<dbReference type="AlphaFoldDB" id="A0A366KQ47"/>
<dbReference type="OrthoDB" id="9785229at2"/>
<evidence type="ECO:0000313" key="11">
    <source>
        <dbReference type="EMBL" id="RBQ03781.1"/>
    </source>
</evidence>
<keyword evidence="4" id="KW-0536">Nodulation</keyword>
<dbReference type="PANTHER" id="PTHR42711:SF5">
    <property type="entry name" value="ABC TRANSPORTER ATP-BINDING PROTEIN NATA"/>
    <property type="match status" value="1"/>
</dbReference>
<evidence type="ECO:0000256" key="4">
    <source>
        <dbReference type="ARBA" id="ARBA00022458"/>
    </source>
</evidence>
<keyword evidence="5" id="KW-1003">Cell membrane</keyword>
<dbReference type="InterPro" id="IPR027417">
    <property type="entry name" value="P-loop_NTPase"/>
</dbReference>
<organism evidence="11 12">
    <name type="scientific">Pedobacter miscanthi</name>
    <dbReference type="NCBI Taxonomy" id="2259170"/>
    <lineage>
        <taxon>Bacteria</taxon>
        <taxon>Pseudomonadati</taxon>
        <taxon>Bacteroidota</taxon>
        <taxon>Sphingobacteriia</taxon>
        <taxon>Sphingobacteriales</taxon>
        <taxon>Sphingobacteriaceae</taxon>
        <taxon>Pedobacter</taxon>
    </lineage>
</organism>
<proteinExistence type="inferred from homology"/>
<dbReference type="GO" id="GO:0016887">
    <property type="term" value="F:ATP hydrolysis activity"/>
    <property type="evidence" value="ECO:0007669"/>
    <property type="project" value="InterPro"/>
</dbReference>
<dbReference type="InterPro" id="IPR003593">
    <property type="entry name" value="AAA+_ATPase"/>
</dbReference>
<accession>A0A366KQ47</accession>
<feature type="domain" description="ABC transporter" evidence="10">
    <location>
        <begin position="8"/>
        <end position="233"/>
    </location>
</feature>
<evidence type="ECO:0000259" key="10">
    <source>
        <dbReference type="PROSITE" id="PS50893"/>
    </source>
</evidence>
<keyword evidence="6" id="KW-0547">Nucleotide-binding</keyword>
<dbReference type="Proteomes" id="UP000252081">
    <property type="component" value="Unassembled WGS sequence"/>
</dbReference>
<dbReference type="InterPro" id="IPR050763">
    <property type="entry name" value="ABC_transporter_ATP-binding"/>
</dbReference>
<keyword evidence="7 11" id="KW-0067">ATP-binding</keyword>
<evidence type="ECO:0000256" key="5">
    <source>
        <dbReference type="ARBA" id="ARBA00022475"/>
    </source>
</evidence>
<evidence type="ECO:0000256" key="3">
    <source>
        <dbReference type="ARBA" id="ARBA00022448"/>
    </source>
</evidence>
<dbReference type="SUPFAM" id="SSF52540">
    <property type="entry name" value="P-loop containing nucleoside triphosphate hydrolases"/>
    <property type="match status" value="1"/>
</dbReference>
<dbReference type="InterPro" id="IPR017871">
    <property type="entry name" value="ABC_transporter-like_CS"/>
</dbReference>
<gene>
    <name evidence="11" type="ORF">DRW42_20000</name>
</gene>
<comment type="similarity">
    <text evidence="2">Belongs to the ABC transporter superfamily.</text>
</comment>
<dbReference type="PROSITE" id="PS00211">
    <property type="entry name" value="ABC_TRANSPORTER_1"/>
    <property type="match status" value="1"/>
</dbReference>
<reference evidence="11 12" key="1">
    <citation type="submission" date="2018-07" db="EMBL/GenBank/DDBJ databases">
        <title>A draft genome of a endophytic bacteria, a new species of Pedobacter.</title>
        <authorList>
            <person name="Zhang Z.D."/>
            <person name="Chen Z.J."/>
        </authorList>
    </citation>
    <scope>NUCLEOTIDE SEQUENCE [LARGE SCALE GENOMIC DNA]</scope>
    <source>
        <strain evidence="11 12">RS10</strain>
    </source>
</reference>
<evidence type="ECO:0000256" key="8">
    <source>
        <dbReference type="ARBA" id="ARBA00022967"/>
    </source>
</evidence>
<keyword evidence="9" id="KW-0472">Membrane</keyword>
<dbReference type="EMBL" id="QNQU01000019">
    <property type="protein sequence ID" value="RBQ03781.1"/>
    <property type="molecule type" value="Genomic_DNA"/>
</dbReference>
<dbReference type="PANTHER" id="PTHR42711">
    <property type="entry name" value="ABC TRANSPORTER ATP-BINDING PROTEIN"/>
    <property type="match status" value="1"/>
</dbReference>
<sequence>METKKAIISVNNLVKKYDDFVAVQGLSFEVYENEIFGLLGPNGAGKTTTLEIIETLRDKTSGEIIVDGFSVDKQAHSIKQIIGVQLQAAGYYPNLNLVELIELFAGLYGANIKPMEILEKVNLQDKAKAKYKALSGGQKQRFSIATTLINQPKIIFLDEPTTGLDPQARRNLWDLITEIRDAGTTVVITTHYMDEAEQLCDRVAFVERGQIIALDTPDNLIDKLVSSGFERKKEVKKANLEDVFINLTGQEWRE</sequence>
<dbReference type="FunFam" id="3.40.50.300:FF:000589">
    <property type="entry name" value="ABC transporter, ATP-binding subunit"/>
    <property type="match status" value="1"/>
</dbReference>
<comment type="caution">
    <text evidence="11">The sequence shown here is derived from an EMBL/GenBank/DDBJ whole genome shotgun (WGS) entry which is preliminary data.</text>
</comment>
<dbReference type="SMART" id="SM00382">
    <property type="entry name" value="AAA"/>
    <property type="match status" value="1"/>
</dbReference>
<protein>
    <submittedName>
        <fullName evidence="11">ABC transporter ATP-binding protein</fullName>
    </submittedName>
</protein>
<evidence type="ECO:0000256" key="1">
    <source>
        <dbReference type="ARBA" id="ARBA00004236"/>
    </source>
</evidence>
<dbReference type="GO" id="GO:0005886">
    <property type="term" value="C:plasma membrane"/>
    <property type="evidence" value="ECO:0007669"/>
    <property type="project" value="UniProtKB-SubCell"/>
</dbReference>
<dbReference type="InterPro" id="IPR003439">
    <property type="entry name" value="ABC_transporter-like_ATP-bd"/>
</dbReference>